<accession>H0R3K8</accession>
<dbReference type="eggNOG" id="ENOG5033VE0">
    <property type="taxonomic scope" value="Bacteria"/>
</dbReference>
<dbReference type="Proteomes" id="UP000035034">
    <property type="component" value="Unassembled WGS sequence"/>
</dbReference>
<feature type="chain" id="PRO_5003537686" evidence="1">
    <location>
        <begin position="28"/>
        <end position="206"/>
    </location>
</feature>
<sequence length="206" mass="22097">MSVLRRTAAAFLVAASFTTLGVGAATAAPSGPSLPVEFDLARYQPVNPTKYRSLAYSDNGRSFFTAGQWLCSFGPSYRYVSCKGTPATAPPGTQGAIITGDQQGPWWVTPKGIFGPDTQLTPTSGFRPPTLGVGKRLTVGGTTCTVPRPNVVACTTGARAIIFTRAWHKFFYPSGDTAHNANPAPRYLPPRLRYWNQLPLSFSPPK</sequence>
<feature type="signal peptide" evidence="1">
    <location>
        <begin position="1"/>
        <end position="27"/>
    </location>
</feature>
<keyword evidence="1" id="KW-0732">Signal</keyword>
<comment type="caution">
    <text evidence="2">The sequence shown here is derived from an EMBL/GenBank/DDBJ whole genome shotgun (WGS) entry which is preliminary data.</text>
</comment>
<protein>
    <submittedName>
        <fullName evidence="2">Uncharacterized protein</fullName>
    </submittedName>
</protein>
<proteinExistence type="predicted"/>
<dbReference type="STRING" id="1077974.GOEFS_092_00840"/>
<keyword evidence="3" id="KW-1185">Reference proteome</keyword>
<dbReference type="EMBL" id="BAEH01000092">
    <property type="protein sequence ID" value="GAB19659.1"/>
    <property type="molecule type" value="Genomic_DNA"/>
</dbReference>
<evidence type="ECO:0000256" key="1">
    <source>
        <dbReference type="SAM" id="SignalP"/>
    </source>
</evidence>
<dbReference type="AlphaFoldDB" id="H0R3K8"/>
<reference evidence="2 3" key="1">
    <citation type="submission" date="2011-12" db="EMBL/GenBank/DDBJ databases">
        <title>Whole genome shotgun sequence of Gordonia effusa NBRC 100432.</title>
        <authorList>
            <person name="Yoshida I."/>
            <person name="Takarada H."/>
            <person name="Hosoyama A."/>
            <person name="Tsuchikane K."/>
            <person name="Katsumata H."/>
            <person name="Yamazaki S."/>
            <person name="Fujita N."/>
        </authorList>
    </citation>
    <scope>NUCLEOTIDE SEQUENCE [LARGE SCALE GENOMIC DNA]</scope>
    <source>
        <strain evidence="2 3">NBRC 100432</strain>
    </source>
</reference>
<evidence type="ECO:0000313" key="3">
    <source>
        <dbReference type="Proteomes" id="UP000035034"/>
    </source>
</evidence>
<organism evidence="2 3">
    <name type="scientific">Gordonia effusa NBRC 100432</name>
    <dbReference type="NCBI Taxonomy" id="1077974"/>
    <lineage>
        <taxon>Bacteria</taxon>
        <taxon>Bacillati</taxon>
        <taxon>Actinomycetota</taxon>
        <taxon>Actinomycetes</taxon>
        <taxon>Mycobacteriales</taxon>
        <taxon>Gordoniaceae</taxon>
        <taxon>Gordonia</taxon>
    </lineage>
</organism>
<name>H0R3K8_9ACTN</name>
<gene>
    <name evidence="2" type="ORF">GOEFS_092_00840</name>
</gene>
<evidence type="ECO:0000313" key="2">
    <source>
        <dbReference type="EMBL" id="GAB19659.1"/>
    </source>
</evidence>